<proteinExistence type="predicted"/>
<dbReference type="InterPro" id="IPR009799">
    <property type="entry name" value="EthD_dom"/>
</dbReference>
<dbReference type="EMBL" id="JPVQ01000024">
    <property type="protein sequence ID" value="KGR90161.1"/>
    <property type="molecule type" value="Genomic_DNA"/>
</dbReference>
<dbReference type="Pfam" id="PF07110">
    <property type="entry name" value="EthD"/>
    <property type="match status" value="2"/>
</dbReference>
<name>A0A0A3IZL8_9BACL</name>
<accession>A0A0A3IZL8</accession>
<evidence type="ECO:0000259" key="1">
    <source>
        <dbReference type="Pfam" id="PF07110"/>
    </source>
</evidence>
<dbReference type="AlphaFoldDB" id="A0A0A3IZL8"/>
<organism evidence="2 3">
    <name type="scientific">Ureibacillus massiliensis 4400831 = CIP 108448 = CCUG 49529</name>
    <dbReference type="NCBI Taxonomy" id="1211035"/>
    <lineage>
        <taxon>Bacteria</taxon>
        <taxon>Bacillati</taxon>
        <taxon>Bacillota</taxon>
        <taxon>Bacilli</taxon>
        <taxon>Bacillales</taxon>
        <taxon>Caryophanaceae</taxon>
        <taxon>Ureibacillus</taxon>
    </lineage>
</organism>
<dbReference type="GO" id="GO:0016491">
    <property type="term" value="F:oxidoreductase activity"/>
    <property type="evidence" value="ECO:0007669"/>
    <property type="project" value="InterPro"/>
</dbReference>
<keyword evidence="3" id="KW-1185">Reference proteome</keyword>
<gene>
    <name evidence="2" type="ORF">CD30_12980</name>
</gene>
<comment type="caution">
    <text evidence="2">The sequence shown here is derived from an EMBL/GenBank/DDBJ whole genome shotgun (WGS) entry which is preliminary data.</text>
</comment>
<dbReference type="InterPro" id="IPR011008">
    <property type="entry name" value="Dimeric_a/b-barrel"/>
</dbReference>
<sequence length="229" mass="26550">MITRMGILKKLDNISIEQFKKYWLEVHAPIAAKIPNLLKYHQNHVVNSAQLGIEYRRSSHIVDGFSQLWFSNLEDMQEGFSSEIVELIDKDEKKFIGQLSLVTVKQNIVIPVINDKPLIKRMSLLKRRPDVDKKTFQYEWAEVHSEYLKAMPNVKGYIQNHIISNDDMRKTSNLLIDSKIDGIVELWFEDVKSLEEAFGSENGQKTMAHASTFIEEISTFLVETHEIID</sequence>
<feature type="domain" description="EthD" evidence="1">
    <location>
        <begin position="13"/>
        <end position="96"/>
    </location>
</feature>
<evidence type="ECO:0000313" key="3">
    <source>
        <dbReference type="Proteomes" id="UP000030595"/>
    </source>
</evidence>
<protein>
    <recommendedName>
        <fullName evidence="1">EthD domain-containing protein</fullName>
    </recommendedName>
</protein>
<dbReference type="SUPFAM" id="SSF54909">
    <property type="entry name" value="Dimeric alpha+beta barrel"/>
    <property type="match status" value="2"/>
</dbReference>
<dbReference type="Gene3D" id="3.30.70.100">
    <property type="match status" value="2"/>
</dbReference>
<dbReference type="eggNOG" id="ENOG503220G">
    <property type="taxonomic scope" value="Bacteria"/>
</dbReference>
<feature type="domain" description="EthD" evidence="1">
    <location>
        <begin position="128"/>
        <end position="215"/>
    </location>
</feature>
<dbReference type="Proteomes" id="UP000030595">
    <property type="component" value="Unassembled WGS sequence"/>
</dbReference>
<evidence type="ECO:0000313" key="2">
    <source>
        <dbReference type="EMBL" id="KGR90161.1"/>
    </source>
</evidence>
<dbReference type="NCBIfam" id="TIGR02118">
    <property type="entry name" value="EthD family reductase"/>
    <property type="match status" value="2"/>
</dbReference>
<reference evidence="2 3" key="1">
    <citation type="submission" date="2014-02" db="EMBL/GenBank/DDBJ databases">
        <title>Draft genome sequence of Lysinibacillus massiliensis CCUG 49529.</title>
        <authorList>
            <person name="Zhang F."/>
            <person name="Wang G."/>
            <person name="Zhang L."/>
        </authorList>
    </citation>
    <scope>NUCLEOTIDE SEQUENCE [LARGE SCALE GENOMIC DNA]</scope>
    <source>
        <strain evidence="2 3">CCUG 49529</strain>
    </source>
</reference>